<gene>
    <name evidence="1" type="ORF">METZ01_LOCUS130620</name>
</gene>
<dbReference type="EMBL" id="UINC01018500">
    <property type="protein sequence ID" value="SVA77766.1"/>
    <property type="molecule type" value="Genomic_DNA"/>
</dbReference>
<protein>
    <submittedName>
        <fullName evidence="1">Uncharacterized protein</fullName>
    </submittedName>
</protein>
<accession>A0A381YL12</accession>
<sequence length="157" mass="18734">MSILSRSQLEKIDPGGHGHYQGLLSDLKETALHFQGMTDPEVAETDKMRVIVFQDDDGNTEYYCGDWIRIEVYKPEDINNFPDEELPIWMKRRELSRPNYTRRPNLTTEQCLHEYVHDKEIERERVKLVIKHIVERPEGLLGEYNEITETWEWKDEK</sequence>
<name>A0A381YL12_9ZZZZ</name>
<evidence type="ECO:0000313" key="1">
    <source>
        <dbReference type="EMBL" id="SVA77766.1"/>
    </source>
</evidence>
<reference evidence="1" key="1">
    <citation type="submission" date="2018-05" db="EMBL/GenBank/DDBJ databases">
        <authorList>
            <person name="Lanie J.A."/>
            <person name="Ng W.-L."/>
            <person name="Kazmierczak K.M."/>
            <person name="Andrzejewski T.M."/>
            <person name="Davidsen T.M."/>
            <person name="Wayne K.J."/>
            <person name="Tettelin H."/>
            <person name="Glass J.I."/>
            <person name="Rusch D."/>
            <person name="Podicherti R."/>
            <person name="Tsui H.-C.T."/>
            <person name="Winkler M.E."/>
        </authorList>
    </citation>
    <scope>NUCLEOTIDE SEQUENCE</scope>
</reference>
<dbReference type="AlphaFoldDB" id="A0A381YL12"/>
<proteinExistence type="predicted"/>
<organism evidence="1">
    <name type="scientific">marine metagenome</name>
    <dbReference type="NCBI Taxonomy" id="408172"/>
    <lineage>
        <taxon>unclassified sequences</taxon>
        <taxon>metagenomes</taxon>
        <taxon>ecological metagenomes</taxon>
    </lineage>
</organism>